<dbReference type="GeneID" id="31013466"/>
<evidence type="ECO:0000256" key="1">
    <source>
        <dbReference type="SAM" id="MobiDB-lite"/>
    </source>
</evidence>
<feature type="compositionally biased region" description="Low complexity" evidence="1">
    <location>
        <begin position="12"/>
        <end position="23"/>
    </location>
</feature>
<reference evidence="2 3" key="1">
    <citation type="submission" date="2016-10" db="EMBL/GenBank/DDBJ databases">
        <title>Proteomics and genomics reveal pathogen-plant mechanisms compatible with a hemibiotrophic lifestyle of Diplodia corticola.</title>
        <authorList>
            <person name="Fernandes I."/>
            <person name="De Jonge R."/>
            <person name="Van De Peer Y."/>
            <person name="Devreese B."/>
            <person name="Alves A."/>
            <person name="Esteves A.C."/>
        </authorList>
    </citation>
    <scope>NUCLEOTIDE SEQUENCE [LARGE SCALE GENOMIC DNA]</scope>
    <source>
        <strain evidence="2 3">CBS 112549</strain>
    </source>
</reference>
<accession>A0A1J9QYG1</accession>
<evidence type="ECO:0000313" key="2">
    <source>
        <dbReference type="EMBL" id="OJD34086.1"/>
    </source>
</evidence>
<organism evidence="2 3">
    <name type="scientific">Diplodia corticola</name>
    <dbReference type="NCBI Taxonomy" id="236234"/>
    <lineage>
        <taxon>Eukaryota</taxon>
        <taxon>Fungi</taxon>
        <taxon>Dikarya</taxon>
        <taxon>Ascomycota</taxon>
        <taxon>Pezizomycotina</taxon>
        <taxon>Dothideomycetes</taxon>
        <taxon>Dothideomycetes incertae sedis</taxon>
        <taxon>Botryosphaeriales</taxon>
        <taxon>Botryosphaeriaceae</taxon>
        <taxon>Diplodia</taxon>
    </lineage>
</organism>
<gene>
    <name evidence="2" type="ORF">BKCO1_25000102</name>
</gene>
<keyword evidence="3" id="KW-1185">Reference proteome</keyword>
<dbReference type="EMBL" id="MNUE01000025">
    <property type="protein sequence ID" value="OJD34086.1"/>
    <property type="molecule type" value="Genomic_DNA"/>
</dbReference>
<feature type="region of interest" description="Disordered" evidence="1">
    <location>
        <begin position="1"/>
        <end position="91"/>
    </location>
</feature>
<name>A0A1J9QYG1_9PEZI</name>
<protein>
    <submittedName>
        <fullName evidence="2">Uncharacterized protein</fullName>
    </submittedName>
</protein>
<dbReference type="AlphaFoldDB" id="A0A1J9QYG1"/>
<evidence type="ECO:0000313" key="3">
    <source>
        <dbReference type="Proteomes" id="UP000183809"/>
    </source>
</evidence>
<dbReference type="RefSeq" id="XP_020130346.1">
    <property type="nucleotide sequence ID" value="XM_020273206.1"/>
</dbReference>
<feature type="compositionally biased region" description="Low complexity" evidence="1">
    <location>
        <begin position="35"/>
        <end position="44"/>
    </location>
</feature>
<comment type="caution">
    <text evidence="2">The sequence shown here is derived from an EMBL/GenBank/DDBJ whole genome shotgun (WGS) entry which is preliminary data.</text>
</comment>
<dbReference type="Proteomes" id="UP000183809">
    <property type="component" value="Unassembled WGS sequence"/>
</dbReference>
<sequence>MANAPDKPSPTPRFAAPAAALAAPQPPAVYHPLGTPTIPTRNPNRPFPPSLVHQPASATNHPAFRAIGSPDPNALHHISAAPRRAPPPPPQLADHPALRAHPVASGAGQAGVPAPPVYRPSGAAAPDASAARRTGVNVGAVRRRYRPQRVPRCRKVRLDGRECGNVVMGGREYCFAHGVGGGVVGGDGSDGGVVIVGGRKRCERLGCAGGVVGESAYCQDHQWLLRRLRGLNG</sequence>
<proteinExistence type="predicted"/>